<comment type="caution">
    <text evidence="3">The sequence shown here is derived from an EMBL/GenBank/DDBJ whole genome shotgun (WGS) entry which is preliminary data.</text>
</comment>
<dbReference type="InterPro" id="IPR011050">
    <property type="entry name" value="Pectin_lyase_fold/virulence"/>
</dbReference>
<dbReference type="PROSITE" id="PS51318">
    <property type="entry name" value="TAT"/>
    <property type="match status" value="1"/>
</dbReference>
<dbReference type="PANTHER" id="PTHR31339:SF9">
    <property type="entry name" value="PLASMIN AND FIBRONECTIN-BINDING PROTEIN A"/>
    <property type="match status" value="1"/>
</dbReference>
<dbReference type="Pfam" id="PF13229">
    <property type="entry name" value="Beta_helix"/>
    <property type="match status" value="1"/>
</dbReference>
<sequence length="367" mass="38817">MKRRPTDDIAAAARRNFLGHLAALAAAAAAGGAILAVARPAAAAARARGSARIDVREHGASGDGVSDDTAAFQAAIDALPDDGGTVRVPPGAYLIDPTRSVRLRSRMHLAMADGARLLAKANAAPRAYVLLAQEVRDVEISGGRIVGDRDTHLAESGEWGHGIRIRGCVGVTVRDIRISHCWGDGISAGGIMARGRPSRPGRDYLFENVLCTGNRRQGLTIGSSRRVRIRGCEFSDTGGTPPGAGIDIEPDTDVARDVVIEDCLIHGNRGPGISLYKRAAEVTIRKCTIERNRGDGILAVTAIDCVFADNTIRNNGLKGILVRTGSRNVRITGNRFKANDRGRGGKRQVRIADDSVAVGIDADNVFE</sequence>
<evidence type="ECO:0000259" key="2">
    <source>
        <dbReference type="Pfam" id="PF13229"/>
    </source>
</evidence>
<dbReference type="PANTHER" id="PTHR31339">
    <property type="entry name" value="PECTIN LYASE-RELATED"/>
    <property type="match status" value="1"/>
</dbReference>
<evidence type="ECO:0000313" key="4">
    <source>
        <dbReference type="Proteomes" id="UP001566331"/>
    </source>
</evidence>
<dbReference type="InterPro" id="IPR039448">
    <property type="entry name" value="Beta_helix"/>
</dbReference>
<evidence type="ECO:0000313" key="3">
    <source>
        <dbReference type="EMBL" id="MEZ0474679.1"/>
    </source>
</evidence>
<keyword evidence="4" id="KW-1185">Reference proteome</keyword>
<dbReference type="InterPro" id="IPR006626">
    <property type="entry name" value="PbH1"/>
</dbReference>
<dbReference type="RefSeq" id="WP_370561846.1">
    <property type="nucleotide sequence ID" value="NZ_JBFWIB010000001.1"/>
</dbReference>
<dbReference type="Gene3D" id="2.160.20.10">
    <property type="entry name" value="Single-stranded right-handed beta-helix, Pectin lyase-like"/>
    <property type="match status" value="1"/>
</dbReference>
<proteinExistence type="predicted"/>
<reference evidence="3 4" key="1">
    <citation type="submission" date="2024-07" db="EMBL/GenBank/DDBJ databases">
        <title>Luteimonas salilacus sp. nov., isolated from the shore soil of Salt Lake in Tibet of China.</title>
        <authorList>
            <person name="Zhang X."/>
            <person name="Li A."/>
        </authorList>
    </citation>
    <scope>NUCLEOTIDE SEQUENCE [LARGE SCALE GENOMIC DNA]</scope>
    <source>
        <strain evidence="3 4">B3-2-R+30</strain>
    </source>
</reference>
<dbReference type="InterPro" id="IPR024535">
    <property type="entry name" value="RHGA/B-epi-like_pectate_lyase"/>
</dbReference>
<gene>
    <name evidence="3" type="ORF">AB6713_08610</name>
</gene>
<dbReference type="SMART" id="SM00710">
    <property type="entry name" value="PbH1"/>
    <property type="match status" value="8"/>
</dbReference>
<dbReference type="Proteomes" id="UP001566331">
    <property type="component" value="Unassembled WGS sequence"/>
</dbReference>
<feature type="domain" description="Rhamnogalacturonase A/B/Epimerase-like pectate lyase" evidence="1">
    <location>
        <begin position="53"/>
        <end position="97"/>
    </location>
</feature>
<dbReference type="InterPro" id="IPR006311">
    <property type="entry name" value="TAT_signal"/>
</dbReference>
<dbReference type="InterPro" id="IPR012334">
    <property type="entry name" value="Pectin_lyas_fold"/>
</dbReference>
<dbReference type="Pfam" id="PF12708">
    <property type="entry name" value="Pect-lyase_RHGA_epim"/>
    <property type="match status" value="1"/>
</dbReference>
<feature type="domain" description="Right handed beta helix" evidence="2">
    <location>
        <begin position="205"/>
        <end position="341"/>
    </location>
</feature>
<protein>
    <submittedName>
        <fullName evidence="3">Right-handed parallel beta-helix repeat-containing protein</fullName>
    </submittedName>
</protein>
<accession>A0ABV4HTE9</accession>
<dbReference type="SUPFAM" id="SSF51126">
    <property type="entry name" value="Pectin lyase-like"/>
    <property type="match status" value="1"/>
</dbReference>
<dbReference type="EMBL" id="JBFWIC010000009">
    <property type="protein sequence ID" value="MEZ0474679.1"/>
    <property type="molecule type" value="Genomic_DNA"/>
</dbReference>
<name>A0ABV4HTE9_9GAMM</name>
<organism evidence="3 4">
    <name type="scientific">Luteimonas salinilitoris</name>
    <dbReference type="NCBI Taxonomy" id="3237697"/>
    <lineage>
        <taxon>Bacteria</taxon>
        <taxon>Pseudomonadati</taxon>
        <taxon>Pseudomonadota</taxon>
        <taxon>Gammaproteobacteria</taxon>
        <taxon>Lysobacterales</taxon>
        <taxon>Lysobacteraceae</taxon>
        <taxon>Luteimonas</taxon>
    </lineage>
</organism>
<evidence type="ECO:0000259" key="1">
    <source>
        <dbReference type="Pfam" id="PF12708"/>
    </source>
</evidence>
<dbReference type="InterPro" id="IPR051801">
    <property type="entry name" value="GH28_Enzymes"/>
</dbReference>